<organism evidence="2 3">
    <name type="scientific">Cupriavidus cauae</name>
    <dbReference type="NCBI Taxonomy" id="2608999"/>
    <lineage>
        <taxon>Bacteria</taxon>
        <taxon>Pseudomonadati</taxon>
        <taxon>Pseudomonadota</taxon>
        <taxon>Betaproteobacteria</taxon>
        <taxon>Burkholderiales</taxon>
        <taxon>Burkholderiaceae</taxon>
        <taxon>Cupriavidus</taxon>
    </lineage>
</organism>
<dbReference type="AlphaFoldDB" id="A0A5M8AFH6"/>
<protein>
    <submittedName>
        <fullName evidence="2">Uncharacterized protein</fullName>
    </submittedName>
</protein>
<comment type="caution">
    <text evidence="2">The sequence shown here is derived from an EMBL/GenBank/DDBJ whole genome shotgun (WGS) entry which is preliminary data.</text>
</comment>
<feature type="compositionally biased region" description="Basic and acidic residues" evidence="1">
    <location>
        <begin position="64"/>
        <end position="73"/>
    </location>
</feature>
<gene>
    <name evidence="2" type="ORF">F1599_15820</name>
</gene>
<reference evidence="2 3" key="1">
    <citation type="submission" date="2019-09" db="EMBL/GenBank/DDBJ databases">
        <title>Isolation of a novel species in the genus Cupriavidus from patients with sepsis using whole genome sequencing.</title>
        <authorList>
            <person name="Kweon O.J."/>
            <person name="Lee M.-K."/>
        </authorList>
    </citation>
    <scope>NUCLEOTIDE SEQUENCE [LARGE SCALE GENOMIC DNA]</scope>
    <source>
        <strain evidence="2 3">MKL-01</strain>
    </source>
</reference>
<sequence>MTKQPTHPEREPRQGQTAGRPQGETTRERTAQGTSEGPGPLADQSRPDPGTLPQKGGGEPMPRLPHERDESHQSQHTGSRPVGRQAARDIERGLEETDLYGSRGRRGGTAAEDND</sequence>
<dbReference type="RefSeq" id="WP_150083707.1">
    <property type="nucleotide sequence ID" value="NZ_VWRN01000043.1"/>
</dbReference>
<feature type="region of interest" description="Disordered" evidence="1">
    <location>
        <begin position="1"/>
        <end position="115"/>
    </location>
</feature>
<keyword evidence="3" id="KW-1185">Reference proteome</keyword>
<accession>A0A5M8AFH6</accession>
<evidence type="ECO:0000256" key="1">
    <source>
        <dbReference type="SAM" id="MobiDB-lite"/>
    </source>
</evidence>
<evidence type="ECO:0000313" key="3">
    <source>
        <dbReference type="Proteomes" id="UP000324324"/>
    </source>
</evidence>
<dbReference type="Proteomes" id="UP000324324">
    <property type="component" value="Unassembled WGS sequence"/>
</dbReference>
<dbReference type="EMBL" id="VWRN01000043">
    <property type="protein sequence ID" value="KAA6121489.1"/>
    <property type="molecule type" value="Genomic_DNA"/>
</dbReference>
<name>A0A5M8AFH6_9BURK</name>
<evidence type="ECO:0000313" key="2">
    <source>
        <dbReference type="EMBL" id="KAA6121489.1"/>
    </source>
</evidence>
<proteinExistence type="predicted"/>
<feature type="compositionally biased region" description="Basic and acidic residues" evidence="1">
    <location>
        <begin position="86"/>
        <end position="95"/>
    </location>
</feature>
<feature type="compositionally biased region" description="Basic and acidic residues" evidence="1">
    <location>
        <begin position="1"/>
        <end position="13"/>
    </location>
</feature>